<keyword evidence="2" id="KW-0812">Transmembrane</keyword>
<organism evidence="3 4">
    <name type="scientific">Adineta ricciae</name>
    <name type="common">Rotifer</name>
    <dbReference type="NCBI Taxonomy" id="249248"/>
    <lineage>
        <taxon>Eukaryota</taxon>
        <taxon>Metazoa</taxon>
        <taxon>Spiralia</taxon>
        <taxon>Gnathifera</taxon>
        <taxon>Rotifera</taxon>
        <taxon>Eurotatoria</taxon>
        <taxon>Bdelloidea</taxon>
        <taxon>Adinetida</taxon>
        <taxon>Adinetidae</taxon>
        <taxon>Adineta</taxon>
    </lineage>
</organism>
<dbReference type="EMBL" id="CAJNOR010001802">
    <property type="protein sequence ID" value="CAF1201521.1"/>
    <property type="molecule type" value="Genomic_DNA"/>
</dbReference>
<keyword evidence="2" id="KW-1133">Transmembrane helix</keyword>
<evidence type="ECO:0000313" key="4">
    <source>
        <dbReference type="Proteomes" id="UP000663828"/>
    </source>
</evidence>
<dbReference type="GO" id="GO:0003824">
    <property type="term" value="F:catalytic activity"/>
    <property type="evidence" value="ECO:0007669"/>
    <property type="project" value="InterPro"/>
</dbReference>
<keyword evidence="4" id="KW-1185">Reference proteome</keyword>
<feature type="transmembrane region" description="Helical" evidence="2">
    <location>
        <begin position="130"/>
        <end position="151"/>
    </location>
</feature>
<dbReference type="GO" id="GO:0005975">
    <property type="term" value="P:carbohydrate metabolic process"/>
    <property type="evidence" value="ECO:0007669"/>
    <property type="project" value="InterPro"/>
</dbReference>
<feature type="region of interest" description="Disordered" evidence="1">
    <location>
        <begin position="1"/>
        <end position="37"/>
    </location>
</feature>
<gene>
    <name evidence="3" type="ORF">XAT740_LOCUS23705</name>
</gene>
<name>A0A814WI11_ADIRI</name>
<feature type="compositionally biased region" description="Polar residues" evidence="1">
    <location>
        <begin position="85"/>
        <end position="99"/>
    </location>
</feature>
<evidence type="ECO:0000256" key="1">
    <source>
        <dbReference type="SAM" id="MobiDB-lite"/>
    </source>
</evidence>
<dbReference type="GO" id="GO:0030246">
    <property type="term" value="F:carbohydrate binding"/>
    <property type="evidence" value="ECO:0007669"/>
    <property type="project" value="InterPro"/>
</dbReference>
<dbReference type="InterPro" id="IPR011013">
    <property type="entry name" value="Gal_mutarotase_sf_dom"/>
</dbReference>
<reference evidence="3" key="1">
    <citation type="submission" date="2021-02" db="EMBL/GenBank/DDBJ databases">
        <authorList>
            <person name="Nowell W R."/>
        </authorList>
    </citation>
    <scope>NUCLEOTIDE SEQUENCE</scope>
</reference>
<dbReference type="Proteomes" id="UP000663828">
    <property type="component" value="Unassembled WGS sequence"/>
</dbReference>
<evidence type="ECO:0000313" key="3">
    <source>
        <dbReference type="EMBL" id="CAF1201521.1"/>
    </source>
</evidence>
<accession>A0A814WI11</accession>
<feature type="region of interest" description="Disordered" evidence="1">
    <location>
        <begin position="85"/>
        <end position="108"/>
    </location>
</feature>
<proteinExistence type="predicted"/>
<keyword evidence="2" id="KW-0472">Membrane</keyword>
<protein>
    <submittedName>
        <fullName evidence="3">Uncharacterized protein</fullName>
    </submittedName>
</protein>
<dbReference type="AlphaFoldDB" id="A0A814WI11"/>
<comment type="caution">
    <text evidence="3">The sequence shown here is derived from an EMBL/GenBank/DDBJ whole genome shotgun (WGS) entry which is preliminary data.</text>
</comment>
<sequence>MDNTGATLPSQTSPNLGNPLNPLPIPPLASEAPSTTTIESIVSTPLEPVLSATEPVGQTNIDGNLQAHFDINYQAHDVALASATATTPSKNTEQLSKTALQAPDHHKLDIDDSDDHLDKSKSCCSMLNKLLLALAIVCFALLLCSLAYNVLVNVKGLNGKYDGHGWSRIYYSPIFGGEFPPSEQSISQEYFNISHPTNGGIIVVLARRGAAVHDVLIPYQDKNGTKNYRSVVVKGGEENNFGSVRFGFDDPKNSLDMTYQLPRDYPLLNAYKENWQMFADETKPYRVRFTRDLIHIVYEFSSNDSNQFFMTTMVAPASNEKLTVDPTNNIYFNLRSHGDLSTHNLNLSSSDPIEISNGQKMEPDRLIQAQPVNRLTNANNYFYKLDRAGIGKNYIATLTESETKTTMHVFSDHAGVRIDPLGVGVSNQGLNPATATPDMRGVRISPRQSPIYQSSSIYGPISVVSPSQAIHTTWWQFEYEN</sequence>
<dbReference type="SUPFAM" id="SSF74650">
    <property type="entry name" value="Galactose mutarotase-like"/>
    <property type="match status" value="1"/>
</dbReference>
<feature type="compositionally biased region" description="Polar residues" evidence="1">
    <location>
        <begin position="1"/>
        <end position="13"/>
    </location>
</feature>
<evidence type="ECO:0000256" key="2">
    <source>
        <dbReference type="SAM" id="Phobius"/>
    </source>
</evidence>